<dbReference type="InterPro" id="IPR036291">
    <property type="entry name" value="NAD(P)-bd_dom_sf"/>
</dbReference>
<dbReference type="Gene3D" id="3.90.110.10">
    <property type="entry name" value="Lactate dehydrogenase/glycoside hydrolase, family 4, C-terminal"/>
    <property type="match status" value="1"/>
</dbReference>
<dbReference type="Pfam" id="PF11975">
    <property type="entry name" value="Glyco_hydro_4C"/>
    <property type="match status" value="1"/>
</dbReference>
<evidence type="ECO:0000259" key="11">
    <source>
        <dbReference type="Pfam" id="PF11975"/>
    </source>
</evidence>
<keyword evidence="2 8" id="KW-0479">Metal-binding</keyword>
<evidence type="ECO:0000256" key="1">
    <source>
        <dbReference type="ARBA" id="ARBA00010141"/>
    </source>
</evidence>
<accession>A0A455T0F4</accession>
<dbReference type="AlphaFoldDB" id="A0A455T0F4"/>
<dbReference type="GO" id="GO:0005975">
    <property type="term" value="P:carbohydrate metabolic process"/>
    <property type="evidence" value="ECO:0007669"/>
    <property type="project" value="InterPro"/>
</dbReference>
<feature type="binding site" evidence="8">
    <location>
        <position position="168"/>
    </location>
    <ligand>
        <name>Mn(2+)</name>
        <dbReference type="ChEBI" id="CHEBI:29035"/>
    </ligand>
</feature>
<dbReference type="PANTHER" id="PTHR32092:SF5">
    <property type="entry name" value="6-PHOSPHO-BETA-GLUCOSIDASE"/>
    <property type="match status" value="1"/>
</dbReference>
<dbReference type="InterPro" id="IPR001088">
    <property type="entry name" value="Glyco_hydro_4"/>
</dbReference>
<reference evidence="12" key="1">
    <citation type="submission" date="2018-12" db="EMBL/GenBank/DDBJ databases">
        <title>Novel natural products biosynthetic potential of the class Ktedonobacteria.</title>
        <authorList>
            <person name="Zheng Y."/>
            <person name="Saitou A."/>
            <person name="Wang C.M."/>
            <person name="Toyoda A."/>
            <person name="Minakuchi Y."/>
            <person name="Sekiguchi Y."/>
            <person name="Ueda K."/>
            <person name="Takano H."/>
            <person name="Sakai Y."/>
            <person name="Yokota A."/>
            <person name="Yabe S."/>
        </authorList>
    </citation>
    <scope>NUCLEOTIDE SEQUENCE</scope>
    <source>
        <strain evidence="12">A3-2</strain>
    </source>
</reference>
<keyword evidence="8" id="KW-0533">Nickel</keyword>
<proteinExistence type="inferred from homology"/>
<evidence type="ECO:0000256" key="3">
    <source>
        <dbReference type="ARBA" id="ARBA00022801"/>
    </source>
</evidence>
<dbReference type="SUPFAM" id="SSF51735">
    <property type="entry name" value="NAD(P)-binding Rossmann-fold domains"/>
    <property type="match status" value="1"/>
</dbReference>
<dbReference type="InterPro" id="IPR015955">
    <property type="entry name" value="Lactate_DH/Glyco_Ohase_4_C"/>
</dbReference>
<dbReference type="GO" id="GO:0046872">
    <property type="term" value="F:metal ion binding"/>
    <property type="evidence" value="ECO:0007669"/>
    <property type="project" value="UniProtKB-KW"/>
</dbReference>
<dbReference type="EMBL" id="AP019377">
    <property type="protein sequence ID" value="BBH91885.1"/>
    <property type="molecule type" value="Genomic_DNA"/>
</dbReference>
<dbReference type="PANTHER" id="PTHR32092">
    <property type="entry name" value="6-PHOSPHO-BETA-GLUCOSIDASE-RELATED"/>
    <property type="match status" value="1"/>
</dbReference>
<evidence type="ECO:0000256" key="4">
    <source>
        <dbReference type="ARBA" id="ARBA00023027"/>
    </source>
</evidence>
<evidence type="ECO:0000256" key="10">
    <source>
        <dbReference type="RuleBase" id="RU361152"/>
    </source>
</evidence>
<comment type="similarity">
    <text evidence="1 10">Belongs to the glycosyl hydrolase 4 family.</text>
</comment>
<evidence type="ECO:0000256" key="2">
    <source>
        <dbReference type="ARBA" id="ARBA00022723"/>
    </source>
</evidence>
<organism evidence="12">
    <name type="scientific">Thermogemmatispora argillosa</name>
    <dbReference type="NCBI Taxonomy" id="2045280"/>
    <lineage>
        <taxon>Bacteria</taxon>
        <taxon>Bacillati</taxon>
        <taxon>Chloroflexota</taxon>
        <taxon>Ktedonobacteria</taxon>
        <taxon>Thermogemmatisporales</taxon>
        <taxon>Thermogemmatisporaceae</taxon>
        <taxon>Thermogemmatispora</taxon>
    </lineage>
</organism>
<evidence type="ECO:0000256" key="6">
    <source>
        <dbReference type="ARBA" id="ARBA00023295"/>
    </source>
</evidence>
<gene>
    <name evidence="12" type="ORF">KTA_00840</name>
</gene>
<keyword evidence="8" id="KW-0408">Iron</keyword>
<sequence>MARIKLAYIGGGSTRAAGTMASFIAQGEHFNGSEIVLIDLNEEHLTIVQTIARKLARARGLDLTITTTTDRRAGLRDCDAVLTSYRPGGFEARHLDESIPLKHGIIGQETQGPGGFFMALRSIAVMQDIIADMEAVCPRARLFNYTNPINIISEAVTHHSAIPTISFCEGPIMDAARFARYAGLDPTRLSVRFRGLNHGSWGINPRYDGQDFLPLLEETYERLRRQHPKGEEESADPELRYTLRQLRLAITMQALPNHYLQYYYYKDELLAELQAKPTTRAQDIMASVPDYWAHYREQAEQDVPALDPARSRGGLHELELAIDVMDAIYNDRGELWYVNVPNQGAIPGLPDDRVVELVGYADRHGVTPLVHEPLPAHLRGLINQLAEYQALTAEAAWRGNRRDAIRALASHPLVLSLSKAEALYDEMAAAHRAYLPERLLR</sequence>
<name>A0A455T0F4_9CHLR</name>
<dbReference type="Pfam" id="PF02056">
    <property type="entry name" value="Glyco_hydro_4"/>
    <property type="match status" value="1"/>
</dbReference>
<protein>
    <submittedName>
        <fullName evidence="12">6-phospho-beta-glucosidase</fullName>
    </submittedName>
</protein>
<keyword evidence="8" id="KW-0170">Cobalt</keyword>
<dbReference type="GO" id="GO:0004553">
    <property type="term" value="F:hydrolase activity, hydrolyzing O-glycosyl compounds"/>
    <property type="evidence" value="ECO:0007669"/>
    <property type="project" value="InterPro"/>
</dbReference>
<feature type="binding site" evidence="8">
    <location>
        <position position="198"/>
    </location>
    <ligand>
        <name>Mn(2+)</name>
        <dbReference type="ChEBI" id="CHEBI:29035"/>
    </ligand>
</feature>
<dbReference type="SUPFAM" id="SSF56327">
    <property type="entry name" value="LDH C-terminal domain-like"/>
    <property type="match status" value="1"/>
</dbReference>
<feature type="site" description="Increases basicity of active site Tyr" evidence="9">
    <location>
        <position position="109"/>
    </location>
</feature>
<dbReference type="InterPro" id="IPR022616">
    <property type="entry name" value="Glyco_hydro_4_C"/>
</dbReference>
<keyword evidence="5 8" id="KW-0464">Manganese</keyword>
<evidence type="ECO:0000313" key="12">
    <source>
        <dbReference type="EMBL" id="BBH91885.1"/>
    </source>
</evidence>
<keyword evidence="6 10" id="KW-0326">Glycosidase</keyword>
<evidence type="ECO:0000256" key="7">
    <source>
        <dbReference type="PIRSR" id="PIRSR601088-2"/>
    </source>
</evidence>
<keyword evidence="4 10" id="KW-0520">NAD</keyword>
<dbReference type="PRINTS" id="PR00732">
    <property type="entry name" value="GLHYDRLASE4"/>
</dbReference>
<dbReference type="Gene3D" id="3.40.50.720">
    <property type="entry name" value="NAD(P)-binding Rossmann-like Domain"/>
    <property type="match status" value="1"/>
</dbReference>
<feature type="binding site" evidence="7">
    <location>
        <position position="93"/>
    </location>
    <ligand>
        <name>substrate</name>
    </ligand>
</feature>
<dbReference type="GO" id="GO:0016616">
    <property type="term" value="F:oxidoreductase activity, acting on the CH-OH group of donors, NAD or NADP as acceptor"/>
    <property type="evidence" value="ECO:0007669"/>
    <property type="project" value="InterPro"/>
</dbReference>
<evidence type="ECO:0000256" key="9">
    <source>
        <dbReference type="PIRSR" id="PIRSR601088-4"/>
    </source>
</evidence>
<evidence type="ECO:0000256" key="5">
    <source>
        <dbReference type="ARBA" id="ARBA00023211"/>
    </source>
</evidence>
<evidence type="ECO:0000256" key="8">
    <source>
        <dbReference type="PIRSR" id="PIRSR601088-3"/>
    </source>
</evidence>
<feature type="domain" description="Glycosyl hydrolase family 4 C-terminal" evidence="11">
    <location>
        <begin position="195"/>
        <end position="414"/>
    </location>
</feature>
<feature type="binding site" evidence="7">
    <location>
        <position position="147"/>
    </location>
    <ligand>
        <name>substrate</name>
    </ligand>
</feature>
<comment type="cofactor">
    <cofactor evidence="10">
        <name>NAD(+)</name>
        <dbReference type="ChEBI" id="CHEBI:57540"/>
    </cofactor>
    <text evidence="10">Binds 1 NAD(+) per subunit.</text>
</comment>
<keyword evidence="3 10" id="KW-0378">Hydrolase</keyword>